<sequence>MRLLLGAGLWFFPEFNSSRSFSPIPGDCDARNKSQKRTSFRGKIFHSIEGTKRTRVRDYLVVRWREKREKFDGWELPARDEGWGKKNGAVDVIIMCRQVKEVYYFLVATG</sequence>
<gene>
    <name evidence="1" type="ORF">CEXT_386841</name>
</gene>
<proteinExistence type="predicted"/>
<dbReference type="Proteomes" id="UP001054945">
    <property type="component" value="Unassembled WGS sequence"/>
</dbReference>
<evidence type="ECO:0000313" key="2">
    <source>
        <dbReference type="Proteomes" id="UP001054945"/>
    </source>
</evidence>
<protein>
    <submittedName>
        <fullName evidence="1">Uncharacterized protein</fullName>
    </submittedName>
</protein>
<keyword evidence="2" id="KW-1185">Reference proteome</keyword>
<dbReference type="AlphaFoldDB" id="A0AAV4NNZ4"/>
<reference evidence="1 2" key="1">
    <citation type="submission" date="2021-06" db="EMBL/GenBank/DDBJ databases">
        <title>Caerostris extrusa draft genome.</title>
        <authorList>
            <person name="Kono N."/>
            <person name="Arakawa K."/>
        </authorList>
    </citation>
    <scope>NUCLEOTIDE SEQUENCE [LARGE SCALE GENOMIC DNA]</scope>
</reference>
<evidence type="ECO:0000313" key="1">
    <source>
        <dbReference type="EMBL" id="GIX85436.1"/>
    </source>
</evidence>
<comment type="caution">
    <text evidence="1">The sequence shown here is derived from an EMBL/GenBank/DDBJ whole genome shotgun (WGS) entry which is preliminary data.</text>
</comment>
<accession>A0AAV4NNZ4</accession>
<organism evidence="1 2">
    <name type="scientific">Caerostris extrusa</name>
    <name type="common">Bark spider</name>
    <name type="synonym">Caerostris bankana</name>
    <dbReference type="NCBI Taxonomy" id="172846"/>
    <lineage>
        <taxon>Eukaryota</taxon>
        <taxon>Metazoa</taxon>
        <taxon>Ecdysozoa</taxon>
        <taxon>Arthropoda</taxon>
        <taxon>Chelicerata</taxon>
        <taxon>Arachnida</taxon>
        <taxon>Araneae</taxon>
        <taxon>Araneomorphae</taxon>
        <taxon>Entelegynae</taxon>
        <taxon>Araneoidea</taxon>
        <taxon>Araneidae</taxon>
        <taxon>Caerostris</taxon>
    </lineage>
</organism>
<dbReference type="EMBL" id="BPLR01003513">
    <property type="protein sequence ID" value="GIX85436.1"/>
    <property type="molecule type" value="Genomic_DNA"/>
</dbReference>
<name>A0AAV4NNZ4_CAEEX</name>